<gene>
    <name evidence="1" type="ORF">WNY63_05520</name>
</gene>
<evidence type="ECO:0000313" key="2">
    <source>
        <dbReference type="Proteomes" id="UP001388366"/>
    </source>
</evidence>
<dbReference type="RefSeq" id="WP_342883481.1">
    <property type="nucleotide sequence ID" value="NZ_JBBMQU010000006.1"/>
</dbReference>
<accession>A0ABU9TZJ3</accession>
<evidence type="ECO:0000313" key="1">
    <source>
        <dbReference type="EMBL" id="MEM5550188.1"/>
    </source>
</evidence>
<organism evidence="1 2">
    <name type="scientific">Pseudoalteromonas neustonica</name>
    <dbReference type="NCBI Taxonomy" id="1840331"/>
    <lineage>
        <taxon>Bacteria</taxon>
        <taxon>Pseudomonadati</taxon>
        <taxon>Pseudomonadota</taxon>
        <taxon>Gammaproteobacteria</taxon>
        <taxon>Alteromonadales</taxon>
        <taxon>Pseudoalteromonadaceae</taxon>
        <taxon>Pseudoalteromonas</taxon>
    </lineage>
</organism>
<proteinExistence type="predicted"/>
<sequence length="98" mass="10857">MNPNAIRTLPAVQKALSPVFKRLLLDNAPSRSQGVVVNNYAAYISTFKAAGYEALDILNRPESLLKQLRGFVGFIYSQYECKRAYGEEDLSLGLSSDI</sequence>
<dbReference type="EMBL" id="JBBMQU010000006">
    <property type="protein sequence ID" value="MEM5550188.1"/>
    <property type="molecule type" value="Genomic_DNA"/>
</dbReference>
<protein>
    <submittedName>
        <fullName evidence="1">Uncharacterized protein</fullName>
    </submittedName>
</protein>
<dbReference type="Proteomes" id="UP001388366">
    <property type="component" value="Unassembled WGS sequence"/>
</dbReference>
<keyword evidence="2" id="KW-1185">Reference proteome</keyword>
<name>A0ABU9TZJ3_9GAMM</name>
<reference evidence="1 2" key="1">
    <citation type="submission" date="2024-03" db="EMBL/GenBank/DDBJ databases">
        <title>Community enrichment and isolation of bacterial strains for fucoidan degradation.</title>
        <authorList>
            <person name="Sichert A."/>
        </authorList>
    </citation>
    <scope>NUCLEOTIDE SEQUENCE [LARGE SCALE GENOMIC DNA]</scope>
    <source>
        <strain evidence="1 2">AS81</strain>
    </source>
</reference>
<comment type="caution">
    <text evidence="1">The sequence shown here is derived from an EMBL/GenBank/DDBJ whole genome shotgun (WGS) entry which is preliminary data.</text>
</comment>